<evidence type="ECO:0000313" key="4">
    <source>
        <dbReference type="Proteomes" id="UP000058012"/>
    </source>
</evidence>
<comment type="caution">
    <text evidence="3">The sequence shown here is derived from an EMBL/GenBank/DDBJ whole genome shotgun (WGS) entry which is preliminary data.</text>
</comment>
<name>A0A117UT78_9SPHN</name>
<dbReference type="CDD" id="cd07302">
    <property type="entry name" value="CHD"/>
    <property type="match status" value="1"/>
</dbReference>
<keyword evidence="1" id="KW-0472">Membrane</keyword>
<feature type="domain" description="Guanylate cyclase" evidence="2">
    <location>
        <begin position="442"/>
        <end position="574"/>
    </location>
</feature>
<dbReference type="PANTHER" id="PTHR43081">
    <property type="entry name" value="ADENYLATE CYCLASE, TERMINAL-DIFFERENTIATION SPECIFIC-RELATED"/>
    <property type="match status" value="1"/>
</dbReference>
<dbReference type="GO" id="GO:0009190">
    <property type="term" value="P:cyclic nucleotide biosynthetic process"/>
    <property type="evidence" value="ECO:0007669"/>
    <property type="project" value="InterPro"/>
</dbReference>
<accession>A0A117UT78</accession>
<dbReference type="AlphaFoldDB" id="A0A117UT78"/>
<dbReference type="SMART" id="SM00044">
    <property type="entry name" value="CYCc"/>
    <property type="match status" value="1"/>
</dbReference>
<dbReference type="RefSeq" id="WP_067913529.1">
    <property type="nucleotide sequence ID" value="NZ_KQ954246.1"/>
</dbReference>
<dbReference type="InterPro" id="IPR050697">
    <property type="entry name" value="Adenylyl/Guanylyl_Cyclase_3/4"/>
</dbReference>
<dbReference type="Pfam" id="PF05226">
    <property type="entry name" value="CHASE2"/>
    <property type="match status" value="1"/>
</dbReference>
<organism evidence="3 4">
    <name type="scientific">Novosphingobium fuchskuhlense</name>
    <dbReference type="NCBI Taxonomy" id="1117702"/>
    <lineage>
        <taxon>Bacteria</taxon>
        <taxon>Pseudomonadati</taxon>
        <taxon>Pseudomonadota</taxon>
        <taxon>Alphaproteobacteria</taxon>
        <taxon>Sphingomonadales</taxon>
        <taxon>Sphingomonadaceae</taxon>
        <taxon>Novosphingobium</taxon>
    </lineage>
</organism>
<dbReference type="GO" id="GO:0004016">
    <property type="term" value="F:adenylate cyclase activity"/>
    <property type="evidence" value="ECO:0007669"/>
    <property type="project" value="UniProtKB-ARBA"/>
</dbReference>
<keyword evidence="4" id="KW-1185">Reference proteome</keyword>
<dbReference type="Gene3D" id="3.30.70.1230">
    <property type="entry name" value="Nucleotide cyclase"/>
    <property type="match status" value="1"/>
</dbReference>
<keyword evidence="1" id="KW-1133">Transmembrane helix</keyword>
<evidence type="ECO:0000313" key="3">
    <source>
        <dbReference type="EMBL" id="KUR70441.1"/>
    </source>
</evidence>
<protein>
    <submittedName>
        <fullName evidence="3">Guanylate cyclase</fullName>
    </submittedName>
</protein>
<keyword evidence="1" id="KW-0812">Transmembrane</keyword>
<dbReference type="InterPro" id="IPR001054">
    <property type="entry name" value="A/G_cyclase"/>
</dbReference>
<dbReference type="PANTHER" id="PTHR43081:SF1">
    <property type="entry name" value="ADENYLATE CYCLASE, TERMINAL-DIFFERENTIATION SPECIFIC"/>
    <property type="match status" value="1"/>
</dbReference>
<feature type="transmembrane region" description="Helical" evidence="1">
    <location>
        <begin position="381"/>
        <end position="401"/>
    </location>
</feature>
<dbReference type="Proteomes" id="UP000058012">
    <property type="component" value="Unassembled WGS sequence"/>
</dbReference>
<dbReference type="InterPro" id="IPR007890">
    <property type="entry name" value="CHASE2"/>
</dbReference>
<proteinExistence type="predicted"/>
<feature type="transmembrane region" description="Helical" evidence="1">
    <location>
        <begin position="21"/>
        <end position="39"/>
    </location>
</feature>
<reference evidence="3 4" key="1">
    <citation type="submission" date="2015-10" db="EMBL/GenBank/DDBJ databases">
        <title>Draft genome sequence of Novosphingobium fuchskuhlense DSM 25065 isolated from a surface water sample of the southwest basin of Lake Grosse Fuchskuhle.</title>
        <authorList>
            <person name="Ruckert C."/>
            <person name="Winkler A."/>
            <person name="Glaeser J."/>
            <person name="Grossart H.-P."/>
            <person name="Kalinowski J."/>
            <person name="Glaeser S."/>
        </authorList>
    </citation>
    <scope>NUCLEOTIDE SEQUENCE [LARGE SCALE GENOMIC DNA]</scope>
    <source>
        <strain evidence="3 4">FNE08-7</strain>
    </source>
</reference>
<feature type="transmembrane region" description="Helical" evidence="1">
    <location>
        <begin position="350"/>
        <end position="369"/>
    </location>
</feature>
<dbReference type="SMART" id="SM01080">
    <property type="entry name" value="CHASE2"/>
    <property type="match status" value="1"/>
</dbReference>
<dbReference type="PROSITE" id="PS50125">
    <property type="entry name" value="GUANYLATE_CYCLASE_2"/>
    <property type="match status" value="1"/>
</dbReference>
<dbReference type="Pfam" id="PF00211">
    <property type="entry name" value="Guanylate_cyc"/>
    <property type="match status" value="1"/>
</dbReference>
<evidence type="ECO:0000256" key="1">
    <source>
        <dbReference type="SAM" id="Phobius"/>
    </source>
</evidence>
<sequence>MPDSRGSSAQAVQQGLRQLGWQRLLVAALLVALATYTALRSWQLPLLSAAENTLYDVRAAGFAPRTDTDKRIVLVVYTDETNRKTGQISPVDRTVLAQALAQIEGLKQTGEGAKGIGIDVLMDSVQDDDPLLQAALRGMTTPVYLAFASNRTNPEAITWEQEQDLRRYIAAVRTDTTKPASILLVTDSDGAARRWPRRYPGLPPLLSEALTQGTSDAAPQFAGFTGPIRYRLPTAKDRPVFEKIPIDLLADPATAPLVADTIRGRYVLIGGDFADFDQFDTPFTRTGLSADPRGGQSRMIGVEVHAAMLAQLLDKALPRSVPGWAEALGAVLAVLLGMVTAALRARPWQLALGVAVQIAVFAACPLLVAQAGFDTLGFPAVGWPAGWLIAYVAVSSALRAINAAQREFAQGALGKYLPRSVASEILRNPERLRLHGEKREIFCLFSDLEGFTKLTHAVEPEMIARLLNDYLDRLSAVVLEHGGTLDKFVGDAVVAFWGAPIAYPDDGARAVKAAIAMYQAGEDFRRSAPAGVPPIGRTRVGVHFGEAIVGNFGGDGRIQYTALGDAMNTAARLESANKPLDTTILVSREAMERSGLDGFRPMGKVGLRGRATPVEVFEPVPEGAPDAHTLAEDLVAAHAAGNRAAVQALTARIEAGSHKDPALANLARRLAELDDGESYVLG</sequence>
<dbReference type="InterPro" id="IPR029787">
    <property type="entry name" value="Nucleotide_cyclase"/>
</dbReference>
<dbReference type="OrthoDB" id="9789782at2"/>
<feature type="transmembrane region" description="Helical" evidence="1">
    <location>
        <begin position="323"/>
        <end position="343"/>
    </location>
</feature>
<dbReference type="STRING" id="1117702.AQZ52_16620"/>
<dbReference type="GO" id="GO:0035556">
    <property type="term" value="P:intracellular signal transduction"/>
    <property type="evidence" value="ECO:0007669"/>
    <property type="project" value="InterPro"/>
</dbReference>
<evidence type="ECO:0000259" key="2">
    <source>
        <dbReference type="PROSITE" id="PS50125"/>
    </source>
</evidence>
<dbReference type="EMBL" id="LLZS01000009">
    <property type="protein sequence ID" value="KUR70441.1"/>
    <property type="molecule type" value="Genomic_DNA"/>
</dbReference>
<gene>
    <name evidence="3" type="ORF">AQZ52_16620</name>
</gene>
<dbReference type="SUPFAM" id="SSF55073">
    <property type="entry name" value="Nucleotide cyclase"/>
    <property type="match status" value="1"/>
</dbReference>